<gene>
    <name evidence="1" type="ORF">CTI12_AA421980</name>
</gene>
<organism evidence="1 2">
    <name type="scientific">Artemisia annua</name>
    <name type="common">Sweet wormwood</name>
    <dbReference type="NCBI Taxonomy" id="35608"/>
    <lineage>
        <taxon>Eukaryota</taxon>
        <taxon>Viridiplantae</taxon>
        <taxon>Streptophyta</taxon>
        <taxon>Embryophyta</taxon>
        <taxon>Tracheophyta</taxon>
        <taxon>Spermatophyta</taxon>
        <taxon>Magnoliopsida</taxon>
        <taxon>eudicotyledons</taxon>
        <taxon>Gunneridae</taxon>
        <taxon>Pentapetalae</taxon>
        <taxon>asterids</taxon>
        <taxon>campanulids</taxon>
        <taxon>Asterales</taxon>
        <taxon>Asteraceae</taxon>
        <taxon>Asteroideae</taxon>
        <taxon>Anthemideae</taxon>
        <taxon>Artemisiinae</taxon>
        <taxon>Artemisia</taxon>
    </lineage>
</organism>
<keyword evidence="2" id="KW-1185">Reference proteome</keyword>
<dbReference type="Proteomes" id="UP000245207">
    <property type="component" value="Unassembled WGS sequence"/>
</dbReference>
<evidence type="ECO:0000313" key="1">
    <source>
        <dbReference type="EMBL" id="PWA56048.1"/>
    </source>
</evidence>
<sequence>MNVLNETEFCQKKVGDSQEIKVAANLEQRDGLGSYHRLPHGGIEEEQMMKMRSAVLLIILSLVPDVVLEILFLRCSYEDSVEVWLWWADYIGFCSIIFDRLGDGGRTYQHATPMHLAYYAEDGLSTMVFAYRKIKDSKYECRMGHLLPNGSSVSHISAMIVYYVERNGSNEDDDFLKSVTRVDQLKDLAIDIVRSDNENPTHDRDRKEILEAFAASGNFAKELESKAVEIISIRANGIQKLGCSCYSRRLLTVSKHGKRWSWKLCNGYAQQYGTPISLAATPALQPAGKGIGSTIGKPFHYKCVEYLNFIGLSEASWLKSLLCRPSPVDIGRCRCAIVKENSLDGLTGQSLYTLYTNSFTTSLDLVPKKIHERSPIFLGSYDDVEEIKALYAAEEKA</sequence>
<reference evidence="1 2" key="1">
    <citation type="journal article" date="2018" name="Mol. Plant">
        <title>The genome of Artemisia annua provides insight into the evolution of Asteraceae family and artemisinin biosynthesis.</title>
        <authorList>
            <person name="Shen Q."/>
            <person name="Zhang L."/>
            <person name="Liao Z."/>
            <person name="Wang S."/>
            <person name="Yan T."/>
            <person name="Shi P."/>
            <person name="Liu M."/>
            <person name="Fu X."/>
            <person name="Pan Q."/>
            <person name="Wang Y."/>
            <person name="Lv Z."/>
            <person name="Lu X."/>
            <person name="Zhang F."/>
            <person name="Jiang W."/>
            <person name="Ma Y."/>
            <person name="Chen M."/>
            <person name="Hao X."/>
            <person name="Li L."/>
            <person name="Tang Y."/>
            <person name="Lv G."/>
            <person name="Zhou Y."/>
            <person name="Sun X."/>
            <person name="Brodelius P.E."/>
            <person name="Rose J.K.C."/>
            <person name="Tang K."/>
        </authorList>
    </citation>
    <scope>NUCLEOTIDE SEQUENCE [LARGE SCALE GENOMIC DNA]</scope>
    <source>
        <strain evidence="2">cv. Huhao1</strain>
        <tissue evidence="1">Leaf</tissue>
    </source>
</reference>
<dbReference type="AlphaFoldDB" id="A0A2U1M484"/>
<proteinExistence type="predicted"/>
<dbReference type="Gene3D" id="3.40.190.80">
    <property type="match status" value="1"/>
</dbReference>
<dbReference type="EMBL" id="PKPP01006585">
    <property type="protein sequence ID" value="PWA56048.1"/>
    <property type="molecule type" value="Genomic_DNA"/>
</dbReference>
<protein>
    <submittedName>
        <fullName evidence="1">P-type ATPase, HAD-like domain protein</fullName>
    </submittedName>
</protein>
<comment type="caution">
    <text evidence="1">The sequence shown here is derived from an EMBL/GenBank/DDBJ whole genome shotgun (WGS) entry which is preliminary data.</text>
</comment>
<dbReference type="STRING" id="35608.A0A2U1M484"/>
<evidence type="ECO:0000313" key="2">
    <source>
        <dbReference type="Proteomes" id="UP000245207"/>
    </source>
</evidence>
<name>A0A2U1M484_ARTAN</name>
<accession>A0A2U1M484</accession>